<comment type="caution">
    <text evidence="4">The sequence shown here is derived from an EMBL/GenBank/DDBJ whole genome shotgun (WGS) entry which is preliminary data.</text>
</comment>
<dbReference type="InterPro" id="IPR002110">
    <property type="entry name" value="Ankyrin_rpt"/>
</dbReference>
<dbReference type="Proteomes" id="UP001634394">
    <property type="component" value="Unassembled WGS sequence"/>
</dbReference>
<dbReference type="PANTHER" id="PTHR46680">
    <property type="entry name" value="NF-KAPPA-B INHIBITOR ALPHA"/>
    <property type="match status" value="1"/>
</dbReference>
<keyword evidence="1" id="KW-0677">Repeat</keyword>
<accession>A0ABD3WNC3</accession>
<gene>
    <name evidence="4" type="ORF">ACJMK2_037926</name>
</gene>
<reference evidence="4 5" key="1">
    <citation type="submission" date="2024-11" db="EMBL/GenBank/DDBJ databases">
        <title>Chromosome-level genome assembly of the freshwater bivalve Anodonta woodiana.</title>
        <authorList>
            <person name="Chen X."/>
        </authorList>
    </citation>
    <scope>NUCLEOTIDE SEQUENCE [LARGE SCALE GENOMIC DNA]</scope>
    <source>
        <strain evidence="4">MN2024</strain>
        <tissue evidence="4">Gills</tissue>
    </source>
</reference>
<evidence type="ECO:0000256" key="3">
    <source>
        <dbReference type="PROSITE-ProRule" id="PRU00023"/>
    </source>
</evidence>
<feature type="repeat" description="ANK" evidence="3">
    <location>
        <begin position="211"/>
        <end position="243"/>
    </location>
</feature>
<dbReference type="EMBL" id="JBJQND010000006">
    <property type="protein sequence ID" value="KAL3874980.1"/>
    <property type="molecule type" value="Genomic_DNA"/>
</dbReference>
<feature type="repeat" description="ANK" evidence="3">
    <location>
        <begin position="296"/>
        <end position="321"/>
    </location>
</feature>
<dbReference type="PANTHER" id="PTHR46680:SF3">
    <property type="entry name" value="NF-KAPPA-B INHIBITOR CACTUS"/>
    <property type="match status" value="1"/>
</dbReference>
<dbReference type="InterPro" id="IPR036770">
    <property type="entry name" value="Ankyrin_rpt-contain_sf"/>
</dbReference>
<dbReference type="PROSITE" id="PS50297">
    <property type="entry name" value="ANK_REP_REGION"/>
    <property type="match status" value="4"/>
</dbReference>
<dbReference type="AlphaFoldDB" id="A0ABD3WNC3"/>
<feature type="repeat" description="ANK" evidence="3">
    <location>
        <begin position="262"/>
        <end position="294"/>
    </location>
</feature>
<proteinExistence type="predicted"/>
<evidence type="ECO:0000313" key="4">
    <source>
        <dbReference type="EMBL" id="KAL3874980.1"/>
    </source>
</evidence>
<dbReference type="Gene3D" id="1.25.40.20">
    <property type="entry name" value="Ankyrin repeat-containing domain"/>
    <property type="match status" value="1"/>
</dbReference>
<name>A0ABD3WNC3_SINWO</name>
<dbReference type="SMART" id="SM00248">
    <property type="entry name" value="ANK"/>
    <property type="match status" value="5"/>
</dbReference>
<organism evidence="4 5">
    <name type="scientific">Sinanodonta woodiana</name>
    <name type="common">Chinese pond mussel</name>
    <name type="synonym">Anodonta woodiana</name>
    <dbReference type="NCBI Taxonomy" id="1069815"/>
    <lineage>
        <taxon>Eukaryota</taxon>
        <taxon>Metazoa</taxon>
        <taxon>Spiralia</taxon>
        <taxon>Lophotrochozoa</taxon>
        <taxon>Mollusca</taxon>
        <taxon>Bivalvia</taxon>
        <taxon>Autobranchia</taxon>
        <taxon>Heteroconchia</taxon>
        <taxon>Palaeoheterodonta</taxon>
        <taxon>Unionida</taxon>
        <taxon>Unionoidea</taxon>
        <taxon>Unionidae</taxon>
        <taxon>Unioninae</taxon>
        <taxon>Sinanodonta</taxon>
    </lineage>
</organism>
<feature type="repeat" description="ANK" evidence="3">
    <location>
        <begin position="178"/>
        <end position="210"/>
    </location>
</feature>
<protein>
    <submittedName>
        <fullName evidence="4">Uncharacterized protein</fullName>
    </submittedName>
</protein>
<dbReference type="SUPFAM" id="SSF48403">
    <property type="entry name" value="Ankyrin repeat"/>
    <property type="match status" value="1"/>
</dbReference>
<evidence type="ECO:0000256" key="2">
    <source>
        <dbReference type="ARBA" id="ARBA00023043"/>
    </source>
</evidence>
<dbReference type="InterPro" id="IPR051070">
    <property type="entry name" value="NF-kappa-B_inhibitor"/>
</dbReference>
<dbReference type="PROSITE" id="PS50088">
    <property type="entry name" value="ANK_REPEAT"/>
    <property type="match status" value="5"/>
</dbReference>
<feature type="repeat" description="ANK" evidence="3">
    <location>
        <begin position="330"/>
        <end position="362"/>
    </location>
</feature>
<evidence type="ECO:0000313" key="5">
    <source>
        <dbReference type="Proteomes" id="UP001634394"/>
    </source>
</evidence>
<evidence type="ECO:0000256" key="1">
    <source>
        <dbReference type="ARBA" id="ARBA00022737"/>
    </source>
</evidence>
<dbReference type="Pfam" id="PF12796">
    <property type="entry name" value="Ank_2"/>
    <property type="match status" value="2"/>
</dbReference>
<keyword evidence="5" id="KW-1185">Reference proteome</keyword>
<dbReference type="PRINTS" id="PR01415">
    <property type="entry name" value="ANKYRIN"/>
</dbReference>
<keyword evidence="2 3" id="KW-0040">ANK repeat</keyword>
<sequence length="385" mass="43587">MEEDNLGADEQLEVDCLPFCTSVSSQCTTGHKIPSSSRSDFSSEPRAEEKLFQNQQAGVYVSIKCEKFSTDTTDSRFISDNEFLDNLNLKCLEIKDDEGYYTQSFHEEHVCKSEQLEEYESCKPVSVRCQFEEEVRLTKDEDGDTELHNFIIQLLNDYALTLISLIRDPEYLNIRNNLSQTPLHLAVITKQSNVVRRLMIAGAEIDCFDQKGNTPLHIAACEGYFEIAKVLLTPISDDELQQNSYPVQVMQASRSINARNYSGQTALHLAGERAHYDTLLVLLYFGADINIQDAKSGRTVLHYAAEAGNESLVSFLLHQRAININCMTYSGATPIMLAWGRGHKKVVDQLKTFGAEFDQNNNSDEDEDMEEEVDFKIRGQLVQYP</sequence>